<keyword evidence="2" id="KW-0805">Transcription regulation</keyword>
<dbReference type="Gene3D" id="1.10.1740.10">
    <property type="match status" value="1"/>
</dbReference>
<keyword evidence="9" id="KW-1185">Reference proteome</keyword>
<dbReference type="InterPro" id="IPR014284">
    <property type="entry name" value="RNA_pol_sigma-70_dom"/>
</dbReference>
<dbReference type="InterPro" id="IPR013324">
    <property type="entry name" value="RNA_pol_sigma_r3/r4-like"/>
</dbReference>
<evidence type="ECO:0000256" key="3">
    <source>
        <dbReference type="ARBA" id="ARBA00023082"/>
    </source>
</evidence>
<evidence type="ECO:0000256" key="5">
    <source>
        <dbReference type="ARBA" id="ARBA00023163"/>
    </source>
</evidence>
<accession>A0A810KU24</accession>
<dbReference type="NCBIfam" id="TIGR02983">
    <property type="entry name" value="SigE-fam_strep"/>
    <property type="match status" value="1"/>
</dbReference>
<dbReference type="GO" id="GO:0000428">
    <property type="term" value="C:DNA-directed RNA polymerase complex"/>
    <property type="evidence" value="ECO:0007669"/>
    <property type="project" value="UniProtKB-KW"/>
</dbReference>
<protein>
    <submittedName>
        <fullName evidence="8">DNA-directed RNA polymerase sigma-70 factor</fullName>
    </submittedName>
</protein>
<evidence type="ECO:0000259" key="7">
    <source>
        <dbReference type="Pfam" id="PF08281"/>
    </source>
</evidence>
<dbReference type="AlphaFoldDB" id="A0A810KU24"/>
<dbReference type="InterPro" id="IPR013325">
    <property type="entry name" value="RNA_pol_sigma_r2"/>
</dbReference>
<dbReference type="GO" id="GO:0006352">
    <property type="term" value="P:DNA-templated transcription initiation"/>
    <property type="evidence" value="ECO:0007669"/>
    <property type="project" value="InterPro"/>
</dbReference>
<dbReference type="PANTHER" id="PTHR43133:SF50">
    <property type="entry name" value="ECF RNA POLYMERASE SIGMA FACTOR SIGM"/>
    <property type="match status" value="1"/>
</dbReference>
<dbReference type="PANTHER" id="PTHR43133">
    <property type="entry name" value="RNA POLYMERASE ECF-TYPE SIGMA FACTO"/>
    <property type="match status" value="1"/>
</dbReference>
<comment type="similarity">
    <text evidence="1">Belongs to the sigma-70 factor family. ECF subfamily.</text>
</comment>
<dbReference type="Gene3D" id="1.10.10.10">
    <property type="entry name" value="Winged helix-like DNA-binding domain superfamily/Winged helix DNA-binding domain"/>
    <property type="match status" value="1"/>
</dbReference>
<dbReference type="InterPro" id="IPR036388">
    <property type="entry name" value="WH-like_DNA-bd_sf"/>
</dbReference>
<evidence type="ECO:0000313" key="9">
    <source>
        <dbReference type="Proteomes" id="UP000680750"/>
    </source>
</evidence>
<dbReference type="EMBL" id="AP023354">
    <property type="protein sequence ID" value="BCJ26367.1"/>
    <property type="molecule type" value="Genomic_DNA"/>
</dbReference>
<evidence type="ECO:0000256" key="1">
    <source>
        <dbReference type="ARBA" id="ARBA00010641"/>
    </source>
</evidence>
<reference evidence="8" key="1">
    <citation type="submission" date="2020-08" db="EMBL/GenBank/DDBJ databases">
        <title>Whole genome shotgun sequence of Actinocatenispora sera NBRC 101916.</title>
        <authorList>
            <person name="Komaki H."/>
            <person name="Tamura T."/>
        </authorList>
    </citation>
    <scope>NUCLEOTIDE SEQUENCE</scope>
    <source>
        <strain evidence="8">NBRC 101916</strain>
    </source>
</reference>
<keyword evidence="4" id="KW-0238">DNA-binding</keyword>
<proteinExistence type="inferred from homology"/>
<gene>
    <name evidence="8" type="ORF">Asera_04750</name>
</gene>
<evidence type="ECO:0000313" key="8">
    <source>
        <dbReference type="EMBL" id="BCJ26367.1"/>
    </source>
</evidence>
<sequence>MSEDSKRAGDAEYAAFVERCWAPQLRVATLLVGDRHRAEELLQDSLVKLYPRWRRVSRGGSPDAYLRRMLVNGRISRWRRRRREHLVAEPPDSPMPAVNVESADLLRRALRALPPRQRAIVVLRHYADLSERDVAQTLGCSVGTVKSQNARALKKLRDLLTPVDEGART</sequence>
<dbReference type="Proteomes" id="UP000680750">
    <property type="component" value="Chromosome"/>
</dbReference>
<dbReference type="CDD" id="cd06171">
    <property type="entry name" value="Sigma70_r4"/>
    <property type="match status" value="1"/>
</dbReference>
<dbReference type="SUPFAM" id="SSF88946">
    <property type="entry name" value="Sigma2 domain of RNA polymerase sigma factors"/>
    <property type="match status" value="1"/>
</dbReference>
<dbReference type="KEGG" id="aser:Asera_04750"/>
<dbReference type="InterPro" id="IPR007627">
    <property type="entry name" value="RNA_pol_sigma70_r2"/>
</dbReference>
<feature type="domain" description="RNA polymerase sigma-70 region 2" evidence="6">
    <location>
        <begin position="26"/>
        <end position="83"/>
    </location>
</feature>
<dbReference type="GO" id="GO:0016987">
    <property type="term" value="F:sigma factor activity"/>
    <property type="evidence" value="ECO:0007669"/>
    <property type="project" value="UniProtKB-KW"/>
</dbReference>
<keyword evidence="3" id="KW-0731">Sigma factor</keyword>
<dbReference type="RefSeq" id="WP_030446841.1">
    <property type="nucleotide sequence ID" value="NZ_AP023354.1"/>
</dbReference>
<evidence type="ECO:0000259" key="6">
    <source>
        <dbReference type="Pfam" id="PF04542"/>
    </source>
</evidence>
<dbReference type="InterPro" id="IPR014325">
    <property type="entry name" value="RNA_pol_sigma-E_actinobac"/>
</dbReference>
<dbReference type="Pfam" id="PF04542">
    <property type="entry name" value="Sigma70_r2"/>
    <property type="match status" value="1"/>
</dbReference>
<evidence type="ECO:0000256" key="2">
    <source>
        <dbReference type="ARBA" id="ARBA00023015"/>
    </source>
</evidence>
<dbReference type="SUPFAM" id="SSF88659">
    <property type="entry name" value="Sigma3 and sigma4 domains of RNA polymerase sigma factors"/>
    <property type="match status" value="1"/>
</dbReference>
<dbReference type="OrthoDB" id="3692620at2"/>
<keyword evidence="5" id="KW-0804">Transcription</keyword>
<keyword evidence="8" id="KW-0240">DNA-directed RNA polymerase</keyword>
<feature type="domain" description="RNA polymerase sigma factor 70 region 4 type 2" evidence="7">
    <location>
        <begin position="105"/>
        <end position="156"/>
    </location>
</feature>
<name>A0A810KU24_9ACTN</name>
<evidence type="ECO:0000256" key="4">
    <source>
        <dbReference type="ARBA" id="ARBA00023125"/>
    </source>
</evidence>
<dbReference type="Pfam" id="PF08281">
    <property type="entry name" value="Sigma70_r4_2"/>
    <property type="match status" value="1"/>
</dbReference>
<dbReference type="InterPro" id="IPR039425">
    <property type="entry name" value="RNA_pol_sigma-70-like"/>
</dbReference>
<dbReference type="InterPro" id="IPR013249">
    <property type="entry name" value="RNA_pol_sigma70_r4_t2"/>
</dbReference>
<dbReference type="NCBIfam" id="TIGR02937">
    <property type="entry name" value="sigma70-ECF"/>
    <property type="match status" value="1"/>
</dbReference>
<dbReference type="GO" id="GO:0003677">
    <property type="term" value="F:DNA binding"/>
    <property type="evidence" value="ECO:0007669"/>
    <property type="project" value="UniProtKB-KW"/>
</dbReference>
<organism evidence="8 9">
    <name type="scientific">Actinocatenispora sera</name>
    <dbReference type="NCBI Taxonomy" id="390989"/>
    <lineage>
        <taxon>Bacteria</taxon>
        <taxon>Bacillati</taxon>
        <taxon>Actinomycetota</taxon>
        <taxon>Actinomycetes</taxon>
        <taxon>Micromonosporales</taxon>
        <taxon>Micromonosporaceae</taxon>
        <taxon>Actinocatenispora</taxon>
    </lineage>
</organism>